<organism evidence="1 2">
    <name type="scientific">Janthinobacterium agaricidamnosum NBRC 102515 = DSM 9628</name>
    <dbReference type="NCBI Taxonomy" id="1349767"/>
    <lineage>
        <taxon>Bacteria</taxon>
        <taxon>Pseudomonadati</taxon>
        <taxon>Pseudomonadota</taxon>
        <taxon>Betaproteobacteria</taxon>
        <taxon>Burkholderiales</taxon>
        <taxon>Oxalobacteraceae</taxon>
        <taxon>Janthinobacterium</taxon>
    </lineage>
</organism>
<proteinExistence type="predicted"/>
<dbReference type="RefSeq" id="WP_038488691.1">
    <property type="nucleotide sequence ID" value="NZ_BCTH01000048.1"/>
</dbReference>
<dbReference type="STRING" id="1349767.GJA_655"/>
<dbReference type="AlphaFoldDB" id="W0UXN8"/>
<dbReference type="HOGENOM" id="CLU_115745_0_0_4"/>
<keyword evidence="2" id="KW-1185">Reference proteome</keyword>
<dbReference type="OrthoDB" id="9096701at2"/>
<dbReference type="PATRIC" id="fig|1349767.4.peg.2368"/>
<dbReference type="Proteomes" id="UP000027604">
    <property type="component" value="Chromosome I"/>
</dbReference>
<gene>
    <name evidence="1" type="ORF">GJA_655</name>
</gene>
<reference evidence="1 2" key="1">
    <citation type="journal article" date="2015" name="Genome Announc.">
        <title>Genome Sequence of Mushroom Soft-Rot Pathogen Janthinobacterium agaricidamnosum.</title>
        <authorList>
            <person name="Graupner K."/>
            <person name="Lackner G."/>
            <person name="Hertweck C."/>
        </authorList>
    </citation>
    <scope>NUCLEOTIDE SEQUENCE [LARGE SCALE GENOMIC DNA]</scope>
    <source>
        <strain evidence="2">NBRC 102515 / DSM 9628</strain>
    </source>
</reference>
<dbReference type="eggNOG" id="COG3167">
    <property type="taxonomic scope" value="Bacteria"/>
</dbReference>
<protein>
    <submittedName>
        <fullName evidence="1">Uncharacterized protein</fullName>
    </submittedName>
</protein>
<evidence type="ECO:0000313" key="2">
    <source>
        <dbReference type="Proteomes" id="UP000027604"/>
    </source>
</evidence>
<evidence type="ECO:0000313" key="1">
    <source>
        <dbReference type="EMBL" id="CDG81314.1"/>
    </source>
</evidence>
<accession>W0UXN8</accession>
<dbReference type="EMBL" id="HG322949">
    <property type="protein sequence ID" value="CDG81314.1"/>
    <property type="molecule type" value="Genomic_DNA"/>
</dbReference>
<name>W0UXN8_9BURK</name>
<sequence>MAAIKSVRLPANLGPRLSWEMRRLWRRLGWAAAAGLACLAVAGLALQQSGSLLRRQHLLQAQLAEASKAAAAAPVAAPPGDAEGLAAFYAYLPDHESIPGQLKDLVEVAQKSDVMLVKAEYKAQPETNAAFLRYQITLPVKAEYANLQAFIVNALQALPTLTLDSVIFKREQIEAGDVEARIQFILLVKKARGRP</sequence>
<dbReference type="KEGG" id="jag:GJA_655"/>